<dbReference type="Gene3D" id="1.25.40.390">
    <property type="match status" value="1"/>
</dbReference>
<evidence type="ECO:0000256" key="5">
    <source>
        <dbReference type="ARBA" id="ARBA00023237"/>
    </source>
</evidence>
<dbReference type="AlphaFoldDB" id="A0A2D0NI45"/>
<dbReference type="Proteomes" id="UP000223913">
    <property type="component" value="Unassembled WGS sequence"/>
</dbReference>
<dbReference type="RefSeq" id="WP_099148385.1">
    <property type="nucleotide sequence ID" value="NZ_PDUD01000002.1"/>
</dbReference>
<name>A0A2D0NI45_FLAN2</name>
<dbReference type="OrthoDB" id="621018at2"/>
<protein>
    <submittedName>
        <fullName evidence="8">RagB/SusD family nutrient uptake outer membrane protein</fullName>
    </submittedName>
</protein>
<keyword evidence="4" id="KW-0472">Membrane</keyword>
<comment type="similarity">
    <text evidence="2">Belongs to the SusD family.</text>
</comment>
<evidence type="ECO:0000313" key="9">
    <source>
        <dbReference type="Proteomes" id="UP000223913"/>
    </source>
</evidence>
<organism evidence="8 9">
    <name type="scientific">Flavilitoribacter nigricans (strain ATCC 23147 / DSM 23189 / NBRC 102662 / NCIMB 1420 / SS-2)</name>
    <name type="common">Lewinella nigricans</name>
    <dbReference type="NCBI Taxonomy" id="1122177"/>
    <lineage>
        <taxon>Bacteria</taxon>
        <taxon>Pseudomonadati</taxon>
        <taxon>Bacteroidota</taxon>
        <taxon>Saprospiria</taxon>
        <taxon>Saprospirales</taxon>
        <taxon>Lewinellaceae</taxon>
        <taxon>Flavilitoribacter</taxon>
    </lineage>
</organism>
<evidence type="ECO:0000259" key="6">
    <source>
        <dbReference type="Pfam" id="PF07980"/>
    </source>
</evidence>
<evidence type="ECO:0000256" key="3">
    <source>
        <dbReference type="ARBA" id="ARBA00022729"/>
    </source>
</evidence>
<evidence type="ECO:0000256" key="2">
    <source>
        <dbReference type="ARBA" id="ARBA00006275"/>
    </source>
</evidence>
<gene>
    <name evidence="8" type="ORF">CRP01_02350</name>
</gene>
<evidence type="ECO:0000256" key="1">
    <source>
        <dbReference type="ARBA" id="ARBA00004442"/>
    </source>
</evidence>
<dbReference type="PROSITE" id="PS51257">
    <property type="entry name" value="PROKAR_LIPOPROTEIN"/>
    <property type="match status" value="1"/>
</dbReference>
<dbReference type="GO" id="GO:0009279">
    <property type="term" value="C:cell outer membrane"/>
    <property type="evidence" value="ECO:0007669"/>
    <property type="project" value="UniProtKB-SubCell"/>
</dbReference>
<evidence type="ECO:0000256" key="4">
    <source>
        <dbReference type="ARBA" id="ARBA00023136"/>
    </source>
</evidence>
<proteinExistence type="inferred from homology"/>
<reference evidence="8 9" key="1">
    <citation type="submission" date="2017-10" db="EMBL/GenBank/DDBJ databases">
        <title>The draft genome sequence of Lewinella nigricans NBRC 102662.</title>
        <authorList>
            <person name="Wang K."/>
        </authorList>
    </citation>
    <scope>NUCLEOTIDE SEQUENCE [LARGE SCALE GENOMIC DNA]</scope>
    <source>
        <strain evidence="8 9">NBRC 102662</strain>
    </source>
</reference>
<dbReference type="EMBL" id="PDUD01000002">
    <property type="protein sequence ID" value="PHN08182.1"/>
    <property type="molecule type" value="Genomic_DNA"/>
</dbReference>
<keyword evidence="9" id="KW-1185">Reference proteome</keyword>
<dbReference type="Pfam" id="PF07980">
    <property type="entry name" value="SusD_RagB"/>
    <property type="match status" value="1"/>
</dbReference>
<comment type="caution">
    <text evidence="8">The sequence shown here is derived from an EMBL/GenBank/DDBJ whole genome shotgun (WGS) entry which is preliminary data.</text>
</comment>
<feature type="domain" description="RagB/SusD" evidence="6">
    <location>
        <begin position="281"/>
        <end position="571"/>
    </location>
</feature>
<dbReference type="InterPro" id="IPR011990">
    <property type="entry name" value="TPR-like_helical_dom_sf"/>
</dbReference>
<feature type="domain" description="SusD-like N-terminal" evidence="7">
    <location>
        <begin position="100"/>
        <end position="218"/>
    </location>
</feature>
<dbReference type="SUPFAM" id="SSF48452">
    <property type="entry name" value="TPR-like"/>
    <property type="match status" value="1"/>
</dbReference>
<dbReference type="Pfam" id="PF14322">
    <property type="entry name" value="SusD-like_3"/>
    <property type="match status" value="1"/>
</dbReference>
<comment type="subcellular location">
    <subcellularLocation>
        <location evidence="1">Cell outer membrane</location>
    </subcellularLocation>
</comment>
<dbReference type="InterPro" id="IPR033985">
    <property type="entry name" value="SusD-like_N"/>
</dbReference>
<keyword evidence="3" id="KW-0732">Signal</keyword>
<accession>A0A2D0NI45</accession>
<keyword evidence="5" id="KW-0998">Cell outer membrane</keyword>
<dbReference type="InterPro" id="IPR012944">
    <property type="entry name" value="SusD_RagB_dom"/>
</dbReference>
<evidence type="ECO:0000259" key="7">
    <source>
        <dbReference type="Pfam" id="PF14322"/>
    </source>
</evidence>
<sequence>MKKIIFAIVCVFSLSGCSDDILNLDPLAESTSSTFFANEAELELALTGVYSGLYMQGGYAMPMQMISDFGGSELGLLRSGGVFGFDEIGAGTHSASSGGIADLYRTLYRAIGRANNLLTNMDKAEGVSQERMDEVRGQALALRAYFYTYLVNFFGDVPYIDFVPGSPQESLLPRTDAATVIDNVLADFQTAVGLLPEKFSVPGRVTKAVALALRARAALYAGRYDVAATSAKAVIDMEEAAGLILYPDYEELFTPAAEGNAEGMLIMPFQEGFRTTQSPTALGSRNRGSYTTFAPSQVLLDSYEAIDGLPIDESPLYDPSNPFANRDPRLHASLVVPQAEWSGIIFESHPDSLTFRNADGTPGGANADCRTVKWPAAFCGYLFKKYTDEPRQMDRNGNSDLDFMILRYAEVLLTYAEAKIELNQIDDSVLEAINRVKERGYGGEAFPRVTTTDQSELRRIIRRERKIELAGEGTRYFDIRRWGIAEKVMPNLVIGRILDPSTATLVPAIDEDGHITYDNSTGQWDVNTDARFPNAQNRQFDASRDYLLPIPQAEIDTYNGLGQSLRQNPGY</sequence>
<evidence type="ECO:0000313" key="8">
    <source>
        <dbReference type="EMBL" id="PHN08182.1"/>
    </source>
</evidence>